<reference evidence="2" key="1">
    <citation type="submission" date="2023-07" db="EMBL/GenBank/DDBJ databases">
        <title>Two novel species in the genus Flavivirga.</title>
        <authorList>
            <person name="Kwon K."/>
        </authorList>
    </citation>
    <scope>NUCLEOTIDE SEQUENCE</scope>
    <source>
        <strain evidence="2">KACC 14157</strain>
    </source>
</reference>
<keyword evidence="1" id="KW-1133">Transmembrane helix</keyword>
<dbReference type="SUPFAM" id="SSF46894">
    <property type="entry name" value="C-terminal effector domain of the bipartite response regulators"/>
    <property type="match status" value="1"/>
</dbReference>
<comment type="caution">
    <text evidence="2">The sequence shown here is derived from an EMBL/GenBank/DDBJ whole genome shotgun (WGS) entry which is preliminary data.</text>
</comment>
<dbReference type="Proteomes" id="UP001176891">
    <property type="component" value="Unassembled WGS sequence"/>
</dbReference>
<feature type="transmembrane region" description="Helical" evidence="1">
    <location>
        <begin position="324"/>
        <end position="347"/>
    </location>
</feature>
<evidence type="ECO:0008006" key="4">
    <source>
        <dbReference type="Google" id="ProtNLM"/>
    </source>
</evidence>
<evidence type="ECO:0000313" key="3">
    <source>
        <dbReference type="Proteomes" id="UP001176891"/>
    </source>
</evidence>
<keyword evidence="1" id="KW-0472">Membrane</keyword>
<dbReference type="EMBL" id="JAUOEM010000005">
    <property type="protein sequence ID" value="MDO5988730.1"/>
    <property type="molecule type" value="Genomic_DNA"/>
</dbReference>
<keyword evidence="1" id="KW-0812">Transmembrane</keyword>
<proteinExistence type="predicted"/>
<evidence type="ECO:0000256" key="1">
    <source>
        <dbReference type="SAM" id="Phobius"/>
    </source>
</evidence>
<dbReference type="InterPro" id="IPR016032">
    <property type="entry name" value="Sig_transdc_resp-reg_C-effctor"/>
</dbReference>
<sequence length="519" mass="60767">MVLLFFRTFCYGQGSSDYERFVDSADIYIDYDTKKAIAFLDSIPRPIDDYIKEGLPDYYILKSLIYDENNDHIKSYQNCVLALKHAVDSKNYEIAGEASLELFSCLYYVKKDTTAFKYLKKAREYYKLSDYAYGDFEVDLTYAYAKFLDKEYKACNKLLLDNLHKYKGAKDDAYFYMASVAMLTSNYIALDDLETAYLYFNEFKKLKNNPTIVSYNYTSFESLMDVSFADSHFKKKQIDSTFHYLLKLSKNKHLMTEDVEEDYLKLYADSYSFLGNKEMAKAYTDSLAIFENKMYENIMTSSFQVNNDFVNEKFELKIVSDKQYLNGVLVVVLLLLLTASSFIYMFFYRKQKLKTIDLSNQTSNLSYFRSNNEKLVVKVQGLEDYIYNLKKEIKSISGIGDVSIQREKIKKLYTNLHHNSSTILDKSDSHLDLVNDLNVNFFQVINKMYPQLNNSEVIICYYLYVGFKSKEIAVFLNTSVRAIESKRYRIAKKINIDKEKETLAEYLKTTFRGSEKILN</sequence>
<protein>
    <recommendedName>
        <fullName evidence="4">HTH luxR-type domain-containing protein</fullName>
    </recommendedName>
</protein>
<name>A0ABT8X4A6_9FLAO</name>
<accession>A0ABT8X4A6</accession>
<dbReference type="RefSeq" id="WP_303283381.1">
    <property type="nucleotide sequence ID" value="NZ_BAABCZ010000004.1"/>
</dbReference>
<gene>
    <name evidence="2" type="ORF">Q4Q39_15060</name>
</gene>
<evidence type="ECO:0000313" key="2">
    <source>
        <dbReference type="EMBL" id="MDO5988730.1"/>
    </source>
</evidence>
<organism evidence="2 3">
    <name type="scientific">Flavivirga amylovorans</name>
    <dbReference type="NCBI Taxonomy" id="870486"/>
    <lineage>
        <taxon>Bacteria</taxon>
        <taxon>Pseudomonadati</taxon>
        <taxon>Bacteroidota</taxon>
        <taxon>Flavobacteriia</taxon>
        <taxon>Flavobacteriales</taxon>
        <taxon>Flavobacteriaceae</taxon>
        <taxon>Flavivirga</taxon>
    </lineage>
</organism>
<keyword evidence="3" id="KW-1185">Reference proteome</keyword>